<protein>
    <submittedName>
        <fullName evidence="1">Uncharacterized protein</fullName>
    </submittedName>
</protein>
<name>U2LC94_9BACT</name>
<sequence length="78" mass="9092">MYWNTLRSMSKNIRLALAVKLTNSVLEEERERISDEAFNKKMRDKFFGKWEGNETADELMAIIKENSSSSEPISFDDV</sequence>
<accession>U2LC94</accession>
<gene>
    <name evidence="1" type="ORF">HMPREF9145_0164</name>
</gene>
<organism evidence="1 2">
    <name type="scientific">Segatella salivae F0493</name>
    <dbReference type="NCBI Taxonomy" id="1395125"/>
    <lineage>
        <taxon>Bacteria</taxon>
        <taxon>Pseudomonadati</taxon>
        <taxon>Bacteroidota</taxon>
        <taxon>Bacteroidia</taxon>
        <taxon>Bacteroidales</taxon>
        <taxon>Prevotellaceae</taxon>
        <taxon>Segatella</taxon>
    </lineage>
</organism>
<evidence type="ECO:0000313" key="1">
    <source>
        <dbReference type="EMBL" id="ERK02103.1"/>
    </source>
</evidence>
<dbReference type="PATRIC" id="fig|1395125.3.peg.753"/>
<dbReference type="EMBL" id="AWGW01000007">
    <property type="protein sequence ID" value="ERK02103.1"/>
    <property type="molecule type" value="Genomic_DNA"/>
</dbReference>
<dbReference type="Proteomes" id="UP000017023">
    <property type="component" value="Unassembled WGS sequence"/>
</dbReference>
<reference evidence="1 2" key="1">
    <citation type="submission" date="2013-08" db="EMBL/GenBank/DDBJ databases">
        <authorList>
            <person name="Durkin A.S."/>
            <person name="Haft D.R."/>
            <person name="McCorrison J."/>
            <person name="Torralba M."/>
            <person name="Gillis M."/>
            <person name="Haft D.H."/>
            <person name="Methe B."/>
            <person name="Sutton G."/>
            <person name="Nelson K.E."/>
        </authorList>
    </citation>
    <scope>NUCLEOTIDE SEQUENCE [LARGE SCALE GENOMIC DNA]</scope>
    <source>
        <strain evidence="1 2">F0493</strain>
    </source>
</reference>
<dbReference type="AlphaFoldDB" id="U2LC94"/>
<proteinExistence type="predicted"/>
<comment type="caution">
    <text evidence="1">The sequence shown here is derived from an EMBL/GenBank/DDBJ whole genome shotgun (WGS) entry which is preliminary data.</text>
</comment>
<evidence type="ECO:0000313" key="2">
    <source>
        <dbReference type="Proteomes" id="UP000017023"/>
    </source>
</evidence>